<gene>
    <name evidence="4" type="ORF">GGD89_000357</name>
</gene>
<feature type="domain" description="HAMP" evidence="3">
    <location>
        <begin position="297"/>
        <end position="350"/>
    </location>
</feature>
<reference evidence="4 5" key="1">
    <citation type="submission" date="2020-08" db="EMBL/GenBank/DDBJ databases">
        <title>Genome sequencing of Purple Non-Sulfur Bacteria from various extreme environments.</title>
        <authorList>
            <person name="Mayer M."/>
        </authorList>
    </citation>
    <scope>NUCLEOTIDE SEQUENCE [LARGE SCALE GENOMIC DNA]</scope>
    <source>
        <strain evidence="4 5">JA131</strain>
    </source>
</reference>
<comment type="caution">
    <text evidence="4">The sequence shown here is derived from an EMBL/GenBank/DDBJ whole genome shotgun (WGS) entry which is preliminary data.</text>
</comment>
<dbReference type="EMBL" id="JACIGK010000002">
    <property type="protein sequence ID" value="MBB4264750.1"/>
    <property type="molecule type" value="Genomic_DNA"/>
</dbReference>
<dbReference type="GO" id="GO:0007165">
    <property type="term" value="P:signal transduction"/>
    <property type="evidence" value="ECO:0007669"/>
    <property type="project" value="InterPro"/>
</dbReference>
<dbReference type="PROSITE" id="PS50885">
    <property type="entry name" value="HAMP"/>
    <property type="match status" value="1"/>
</dbReference>
<protein>
    <submittedName>
        <fullName evidence="4">Sigma-B regulation protein RsbU (Phosphoserine phosphatase)</fullName>
        <ecNumber evidence="4">3.1.3.3</ecNumber>
    </submittedName>
</protein>
<dbReference type="GO" id="GO:0016791">
    <property type="term" value="F:phosphatase activity"/>
    <property type="evidence" value="ECO:0007669"/>
    <property type="project" value="TreeGrafter"/>
</dbReference>
<dbReference type="PANTHER" id="PTHR43156:SF2">
    <property type="entry name" value="STAGE II SPORULATION PROTEIN E"/>
    <property type="match status" value="1"/>
</dbReference>
<evidence type="ECO:0000313" key="4">
    <source>
        <dbReference type="EMBL" id="MBB4264750.1"/>
    </source>
</evidence>
<dbReference type="SMART" id="SM00331">
    <property type="entry name" value="PP2C_SIG"/>
    <property type="match status" value="1"/>
</dbReference>
<feature type="transmembrane region" description="Helical" evidence="2">
    <location>
        <begin position="273"/>
        <end position="295"/>
    </location>
</feature>
<keyword evidence="2" id="KW-0812">Transmembrane</keyword>
<keyword evidence="1 4" id="KW-0378">Hydrolase</keyword>
<keyword evidence="5" id="KW-1185">Reference proteome</keyword>
<dbReference type="InterPro" id="IPR052016">
    <property type="entry name" value="Bact_Sigma-Reg"/>
</dbReference>
<evidence type="ECO:0000256" key="2">
    <source>
        <dbReference type="SAM" id="Phobius"/>
    </source>
</evidence>
<dbReference type="SUPFAM" id="SSF158472">
    <property type="entry name" value="HAMP domain-like"/>
    <property type="match status" value="1"/>
</dbReference>
<evidence type="ECO:0000259" key="3">
    <source>
        <dbReference type="PROSITE" id="PS50885"/>
    </source>
</evidence>
<keyword evidence="2" id="KW-0472">Membrane</keyword>
<organism evidence="4 5">
    <name type="scientific">Roseospira visakhapatnamensis</name>
    <dbReference type="NCBI Taxonomy" id="390880"/>
    <lineage>
        <taxon>Bacteria</taxon>
        <taxon>Pseudomonadati</taxon>
        <taxon>Pseudomonadota</taxon>
        <taxon>Alphaproteobacteria</taxon>
        <taxon>Rhodospirillales</taxon>
        <taxon>Rhodospirillaceae</taxon>
        <taxon>Roseospira</taxon>
    </lineage>
</organism>
<dbReference type="InterPro" id="IPR003660">
    <property type="entry name" value="HAMP_dom"/>
</dbReference>
<dbReference type="Gene3D" id="6.10.340.10">
    <property type="match status" value="1"/>
</dbReference>
<dbReference type="GO" id="GO:0016020">
    <property type="term" value="C:membrane"/>
    <property type="evidence" value="ECO:0007669"/>
    <property type="project" value="InterPro"/>
</dbReference>
<dbReference type="InterPro" id="IPR001932">
    <property type="entry name" value="PPM-type_phosphatase-like_dom"/>
</dbReference>
<keyword evidence="2" id="KW-1133">Transmembrane helix</keyword>
<dbReference type="PANTHER" id="PTHR43156">
    <property type="entry name" value="STAGE II SPORULATION PROTEIN E-RELATED"/>
    <property type="match status" value="1"/>
</dbReference>
<proteinExistence type="predicted"/>
<accession>A0A7W6RAC1</accession>
<dbReference type="InterPro" id="IPR036457">
    <property type="entry name" value="PPM-type-like_dom_sf"/>
</dbReference>
<evidence type="ECO:0000313" key="5">
    <source>
        <dbReference type="Proteomes" id="UP000554286"/>
    </source>
</evidence>
<evidence type="ECO:0000256" key="1">
    <source>
        <dbReference type="ARBA" id="ARBA00022801"/>
    </source>
</evidence>
<dbReference type="EC" id="3.1.3.3" evidence="4"/>
<dbReference type="Pfam" id="PF07228">
    <property type="entry name" value="SpoIIE"/>
    <property type="match status" value="1"/>
</dbReference>
<dbReference type="Gene3D" id="3.60.40.10">
    <property type="entry name" value="PPM-type phosphatase domain"/>
    <property type="match status" value="1"/>
</dbReference>
<dbReference type="Proteomes" id="UP000554286">
    <property type="component" value="Unassembled WGS sequence"/>
</dbReference>
<dbReference type="RefSeq" id="WP_184042388.1">
    <property type="nucleotide sequence ID" value="NZ_JACIGK010000002.1"/>
</dbReference>
<dbReference type="SUPFAM" id="SSF81606">
    <property type="entry name" value="PP2C-like"/>
    <property type="match status" value="1"/>
</dbReference>
<name>A0A7W6RAC1_9PROT</name>
<dbReference type="AlphaFoldDB" id="A0A7W6RAC1"/>
<sequence>MLLRTRLILIVLVFSVVLTGGLVLAAFERERLNDVRYARAVLSGYQSLWAAVLESTLERMDTEVPDFTNVPVISSALDSGDSGLISTVFNSVADALIMRGSISRFEVLNRHGGLAFTSQASLFPSPILDGSQAERVLAGERVRGLAQDAGRTVFVADSQPLQDRGRVVGILTVARAVDTVLARMQHETGDDVFVVNRRGRMLAGTTPPLWDALVAGHVVDPGVDSLRIVPLNERRLSMATLPLGTGQGAQGALAGNLVIVKDVTESERRQDQVAQVTLIAVGAFLVLMITTLGWYMRTSFLPLEAALGVLQALTEGDTRRSVEGVDRADEIGNLARALEVLRRRQMTLERLKRSRTRQRHRQERFIRQEMTSLAQTLEDEAREDILADLAEIEAEASRVLTRAQRAGEDGDVAETSGLGMMAPAIQKMASRVREQHGRLREVIAELREALATKTAYLSLQRELGIAHDMQLSILPKGFPPRPEMDLHGSMRPAKEVGGDFYDFFAIDADRVGVVVADVSGKGVPAAFFMAIARTLLKATALFGERPGTCLAKLNDLLCETNDQELFVTVFYGLYHVRDGHMVYANGGHNPPLCLRADGRVEPLPLTGGTALAVLDGLSYVEATVTLGEGDSLFLYTDGVTEAFNPAGVEFGEERLTALLSGLGDLDARTLNDRAMAAVAAFAEDEPQADDITCVTLRRLRA</sequence>